<feature type="compositionally biased region" description="Basic residues" evidence="4">
    <location>
        <begin position="770"/>
        <end position="779"/>
    </location>
</feature>
<evidence type="ECO:0000256" key="4">
    <source>
        <dbReference type="SAM" id="MobiDB-lite"/>
    </source>
</evidence>
<dbReference type="RefSeq" id="XP_047756170.1">
    <property type="nucleotide sequence ID" value="XM_047900762.1"/>
</dbReference>
<keyword evidence="9" id="KW-1185">Reference proteome</keyword>
<feature type="region of interest" description="Disordered" evidence="4">
    <location>
        <begin position="504"/>
        <end position="525"/>
    </location>
</feature>
<gene>
    <name evidence="8" type="ORF">CLAFUR5_01614</name>
</gene>
<dbReference type="GeneID" id="71981492"/>
<dbReference type="InterPro" id="IPR009723">
    <property type="entry name" value="Pop1_N"/>
</dbReference>
<dbReference type="Pfam" id="PF06978">
    <property type="entry name" value="POP1_N"/>
    <property type="match status" value="1"/>
</dbReference>
<dbReference type="OrthoDB" id="442863at2759"/>
<evidence type="ECO:0000259" key="7">
    <source>
        <dbReference type="Pfam" id="PF22770"/>
    </source>
</evidence>
<feature type="domain" description="Pop1 N-terminal" evidence="5">
    <location>
        <begin position="68"/>
        <end position="273"/>
    </location>
</feature>
<keyword evidence="3" id="KW-0539">Nucleus</keyword>
<organism evidence="8 9">
    <name type="scientific">Passalora fulva</name>
    <name type="common">Tomato leaf mold</name>
    <name type="synonym">Cladosporium fulvum</name>
    <dbReference type="NCBI Taxonomy" id="5499"/>
    <lineage>
        <taxon>Eukaryota</taxon>
        <taxon>Fungi</taxon>
        <taxon>Dikarya</taxon>
        <taxon>Ascomycota</taxon>
        <taxon>Pezizomycotina</taxon>
        <taxon>Dothideomycetes</taxon>
        <taxon>Dothideomycetidae</taxon>
        <taxon>Mycosphaerellales</taxon>
        <taxon>Mycosphaerellaceae</taxon>
        <taxon>Fulvia</taxon>
    </lineage>
</organism>
<feature type="region of interest" description="Disordered" evidence="4">
    <location>
        <begin position="1"/>
        <end position="53"/>
    </location>
</feature>
<evidence type="ECO:0000313" key="8">
    <source>
        <dbReference type="EMBL" id="UJO11804.1"/>
    </source>
</evidence>
<dbReference type="EMBL" id="CP090163">
    <property type="protein sequence ID" value="UJO11804.1"/>
    <property type="molecule type" value="Genomic_DNA"/>
</dbReference>
<dbReference type="AlphaFoldDB" id="A0A9Q8P3H5"/>
<feature type="region of interest" description="Disordered" evidence="4">
    <location>
        <begin position="763"/>
        <end position="783"/>
    </location>
</feature>
<dbReference type="OMA" id="KALSPMC"/>
<dbReference type="Pfam" id="PF08170">
    <property type="entry name" value="POPLD"/>
    <property type="match status" value="1"/>
</dbReference>
<proteinExistence type="predicted"/>
<dbReference type="PANTHER" id="PTHR22731:SF3">
    <property type="entry name" value="RIBONUCLEASES P_MRP PROTEIN SUBUNIT POP1"/>
    <property type="match status" value="1"/>
</dbReference>
<dbReference type="InterPro" id="IPR055079">
    <property type="entry name" value="POP1_C"/>
</dbReference>
<protein>
    <submittedName>
        <fullName evidence="8">Ribonucleases P/MRP protein subunit pop1</fullName>
    </submittedName>
</protein>
<evidence type="ECO:0000313" key="9">
    <source>
        <dbReference type="Proteomes" id="UP000756132"/>
    </source>
</evidence>
<dbReference type="Pfam" id="PF22770">
    <property type="entry name" value="POP1_C"/>
    <property type="match status" value="1"/>
</dbReference>
<keyword evidence="2" id="KW-0819">tRNA processing</keyword>
<feature type="compositionally biased region" description="Basic and acidic residues" evidence="4">
    <location>
        <begin position="38"/>
        <end position="47"/>
    </location>
</feature>
<accession>A0A9Q8P3H5</accession>
<feature type="compositionally biased region" description="Low complexity" evidence="4">
    <location>
        <begin position="20"/>
        <end position="31"/>
    </location>
</feature>
<feature type="domain" description="POP1 C-terminal" evidence="7">
    <location>
        <begin position="725"/>
        <end position="877"/>
    </location>
</feature>
<dbReference type="KEGG" id="ffu:CLAFUR5_01614"/>
<dbReference type="PANTHER" id="PTHR22731">
    <property type="entry name" value="RIBONUCLEASES P/MRP PROTEIN SUBUNIT POP1"/>
    <property type="match status" value="1"/>
</dbReference>
<comment type="subcellular location">
    <subcellularLocation>
        <location evidence="1">Nucleus</location>
    </subcellularLocation>
</comment>
<feature type="domain" description="POPLD" evidence="6">
    <location>
        <begin position="549"/>
        <end position="654"/>
    </location>
</feature>
<evidence type="ECO:0000259" key="5">
    <source>
        <dbReference type="Pfam" id="PF06978"/>
    </source>
</evidence>
<evidence type="ECO:0000256" key="2">
    <source>
        <dbReference type="ARBA" id="ARBA00022694"/>
    </source>
</evidence>
<dbReference type="GO" id="GO:0000172">
    <property type="term" value="C:ribonuclease MRP complex"/>
    <property type="evidence" value="ECO:0007669"/>
    <property type="project" value="InterPro"/>
</dbReference>
<evidence type="ECO:0000259" key="6">
    <source>
        <dbReference type="Pfam" id="PF08170"/>
    </source>
</evidence>
<dbReference type="Proteomes" id="UP000756132">
    <property type="component" value="Chromosome 1"/>
</dbReference>
<dbReference type="GO" id="GO:0001682">
    <property type="term" value="P:tRNA 5'-leader removal"/>
    <property type="evidence" value="ECO:0007669"/>
    <property type="project" value="InterPro"/>
</dbReference>
<reference evidence="8" key="2">
    <citation type="journal article" date="2022" name="Microb. Genom.">
        <title>A chromosome-scale genome assembly of the tomato pathogen Cladosporium fulvum reveals a compartmentalized genome architecture and the presence of a dispensable chromosome.</title>
        <authorList>
            <person name="Zaccaron A.Z."/>
            <person name="Chen L.H."/>
            <person name="Samaras A."/>
            <person name="Stergiopoulos I."/>
        </authorList>
    </citation>
    <scope>NUCLEOTIDE SEQUENCE</scope>
    <source>
        <strain evidence="8">Race5_Kim</strain>
    </source>
</reference>
<name>A0A9Q8P3H5_PASFU</name>
<feature type="compositionally biased region" description="Basic and acidic residues" evidence="4">
    <location>
        <begin position="122"/>
        <end position="131"/>
    </location>
</feature>
<dbReference type="InterPro" id="IPR039182">
    <property type="entry name" value="Pop1"/>
</dbReference>
<evidence type="ECO:0000256" key="1">
    <source>
        <dbReference type="ARBA" id="ARBA00004123"/>
    </source>
</evidence>
<feature type="region of interest" description="Disordered" evidence="4">
    <location>
        <begin position="119"/>
        <end position="140"/>
    </location>
</feature>
<sequence length="878" mass="97597">MPQQNGDKPSAASRKRKEPSSNSNQKDSSSSTKRPKFDHRAKQRDARVLSTQTASRAFKHGELDVDKFVKSREYEIRALEEGMARSKKALTKRAFQQVPPDLRRRTASHNVKRVPKRLQPRAKREMVEDKTPTVTARRRKPTRHMRLRIETAKRLRALGAKEKSARNADAASTLKSISLAIQTRAPKVKKATPAMPPVPKAKFRKRQKNKTWLPTHMFHAKRARMTLPKESMWRFALPLTSTLKSYRPTHRAANERGVVAWDTSYVSTIGLEGQQSSIEGLLQAIGVGTTLAKDDLAGAKVLKWKNGTRVWEGMVHHRGDPRRPIAPLTITWCALSTNERPTMGDEPAKRRRSVFVRVHPAAFWELWEEIIRLSKVAKPQVVVEDLRFELGSIEITGPGATEALHGALIPSAFTDDQPSSVTSIGHIWAQLAGIRGPAMLPSGALLGFEIQDPRLHHPPQTIKLAHKPENHDQMMEVIAKWPADETQSTPSLFLRRSRLAASSSLPSQKSINRRKALSAPGQYPDRLPLDPRIPILVQASSNAANQHGTWTIILPWKCVKPVWYSIMYYPLSTGGQPRFGGLDEMRQLSFQAGVPWFPGDFPGTKAGWDWEVQERSKRRADWQRRPKSKRVNWQAVDLGGGKKGEIGEGWACDWGRLLSGPPSAMGIGQADAVATTESMKNADERRLDEPAVQPEALVHISSPQAQTLWNSAASASPSIAKGSTVSVRVKLLTRGVPQTCARIYRLPSTTDSNALRQSWLTLHPRNQPSARHRGPKHGLPRLDKDAPAYLVQRRLAQSLIEPPRVGEEHYPDCPGEEDLIGFVTSGNYNLGEGKGTGVGSILLERVTEAGRAGEADGRLCIVRNAGNGIGRLAEWELV</sequence>
<reference evidence="8" key="1">
    <citation type="submission" date="2021-12" db="EMBL/GenBank/DDBJ databases">
        <authorList>
            <person name="Zaccaron A."/>
            <person name="Stergiopoulos I."/>
        </authorList>
    </citation>
    <scope>NUCLEOTIDE SEQUENCE</scope>
    <source>
        <strain evidence="8">Race5_Kim</strain>
    </source>
</reference>
<dbReference type="GO" id="GO:0005655">
    <property type="term" value="C:nucleolar ribonuclease P complex"/>
    <property type="evidence" value="ECO:0007669"/>
    <property type="project" value="InterPro"/>
</dbReference>
<dbReference type="InterPro" id="IPR012590">
    <property type="entry name" value="POPLD_dom"/>
</dbReference>
<evidence type="ECO:0000256" key="3">
    <source>
        <dbReference type="ARBA" id="ARBA00023242"/>
    </source>
</evidence>